<evidence type="ECO:0000256" key="1">
    <source>
        <dbReference type="SAM" id="SignalP"/>
    </source>
</evidence>
<keyword evidence="4" id="KW-1185">Reference proteome</keyword>
<dbReference type="RefSeq" id="WP_083920931.1">
    <property type="nucleotide sequence ID" value="NZ_JBHLVX010000027.1"/>
</dbReference>
<keyword evidence="1" id="KW-0732">Signal</keyword>
<feature type="chain" id="PRO_5045690811" evidence="1">
    <location>
        <begin position="28"/>
        <end position="344"/>
    </location>
</feature>
<protein>
    <submittedName>
        <fullName evidence="3">Lytic murein transglycosylase B</fullName>
    </submittedName>
</protein>
<proteinExistence type="predicted"/>
<gene>
    <name evidence="3" type="primary">mltB</name>
    <name evidence="3" type="ORF">ACFFHW_07825</name>
</gene>
<accession>A0ABV6G2T0</accession>
<sequence length="344" mass="38036">MPSKGYLKGWKCCGAAALLLTTAPALAQQEGERRYSAADNPQVSAVADTLVGAGLNRDEVVSTLGRAHYQQKVIDAITRPAERTLNWGEYRDIFLQPERIEAGAAFIEEHLDAMQRAEQVYGVPREIISAIIGVETFYGRHLGNYRVLDALSTLAFDYPPRSHFFTRELVSFIELTNANSGLDPLQVQGSYAGAIGLPQFIPSSYQAYAVDFNDDGSTDLIHQPVDAIGSVANYFAEHGWRADESIVIEARVVDGDAPEDVDYNQTREPYASVDELERAGLLPSVSMSGDDQVIPLALQDGERMQYLFGLHNFYVITRYNHSHLYAMAVTRLAEAIQAEQGREN</sequence>
<dbReference type="Proteomes" id="UP001589814">
    <property type="component" value="Unassembled WGS sequence"/>
</dbReference>
<dbReference type="Gene3D" id="1.10.530.10">
    <property type="match status" value="1"/>
</dbReference>
<dbReference type="CDD" id="cd13399">
    <property type="entry name" value="Slt35-like"/>
    <property type="match status" value="1"/>
</dbReference>
<dbReference type="NCBIfam" id="TIGR02282">
    <property type="entry name" value="MltB"/>
    <property type="match status" value="1"/>
</dbReference>
<dbReference type="EMBL" id="JBHLVX010000027">
    <property type="protein sequence ID" value="MFC0267895.1"/>
    <property type="molecule type" value="Genomic_DNA"/>
</dbReference>
<organism evidence="3 4">
    <name type="scientific">Kushneria aurantia</name>
    <dbReference type="NCBI Taxonomy" id="504092"/>
    <lineage>
        <taxon>Bacteria</taxon>
        <taxon>Pseudomonadati</taxon>
        <taxon>Pseudomonadota</taxon>
        <taxon>Gammaproteobacteria</taxon>
        <taxon>Oceanospirillales</taxon>
        <taxon>Halomonadaceae</taxon>
        <taxon>Kushneria</taxon>
    </lineage>
</organism>
<dbReference type="InterPro" id="IPR023346">
    <property type="entry name" value="Lysozyme-like_dom_sf"/>
</dbReference>
<name>A0ABV6G2T0_9GAMM</name>
<dbReference type="InterPro" id="IPR031304">
    <property type="entry name" value="SLT_2"/>
</dbReference>
<evidence type="ECO:0000313" key="4">
    <source>
        <dbReference type="Proteomes" id="UP001589814"/>
    </source>
</evidence>
<evidence type="ECO:0000259" key="2">
    <source>
        <dbReference type="Pfam" id="PF13406"/>
    </source>
</evidence>
<dbReference type="PANTHER" id="PTHR30163:SF9">
    <property type="entry name" value="MEMBRANE-BOUND LYTIC MUREIN TRANSGLYCOSYLASE B"/>
    <property type="match status" value="1"/>
</dbReference>
<dbReference type="PANTHER" id="PTHR30163">
    <property type="entry name" value="MEMBRANE-BOUND LYTIC MUREIN TRANSGLYCOSYLASE B"/>
    <property type="match status" value="1"/>
</dbReference>
<dbReference type="InterPro" id="IPR011757">
    <property type="entry name" value="Lytic_transglycosylase_MltB"/>
</dbReference>
<dbReference type="Gene3D" id="1.10.8.350">
    <property type="entry name" value="Bacterial muramidase"/>
    <property type="match status" value="1"/>
</dbReference>
<dbReference type="Pfam" id="PF13406">
    <property type="entry name" value="SLT_2"/>
    <property type="match status" value="1"/>
</dbReference>
<feature type="domain" description="Transglycosylase SLT" evidence="2">
    <location>
        <begin position="40"/>
        <end position="334"/>
    </location>
</feature>
<reference evidence="3 4" key="1">
    <citation type="submission" date="2024-09" db="EMBL/GenBank/DDBJ databases">
        <authorList>
            <person name="Sun Q."/>
            <person name="Mori K."/>
        </authorList>
    </citation>
    <scope>NUCLEOTIDE SEQUENCE [LARGE SCALE GENOMIC DNA]</scope>
    <source>
        <strain evidence="3 4">CCM 7415</strain>
    </source>
</reference>
<comment type="caution">
    <text evidence="3">The sequence shown here is derived from an EMBL/GenBank/DDBJ whole genome shotgun (WGS) entry which is preliminary data.</text>
</comment>
<dbReference type="SUPFAM" id="SSF53955">
    <property type="entry name" value="Lysozyme-like"/>
    <property type="match status" value="1"/>
</dbReference>
<dbReference type="InterPro" id="IPR043426">
    <property type="entry name" value="MltB-like"/>
</dbReference>
<feature type="signal peptide" evidence="1">
    <location>
        <begin position="1"/>
        <end position="27"/>
    </location>
</feature>
<evidence type="ECO:0000313" key="3">
    <source>
        <dbReference type="EMBL" id="MFC0267895.1"/>
    </source>
</evidence>